<dbReference type="Gene3D" id="1.10.1740.10">
    <property type="match status" value="1"/>
</dbReference>
<comment type="function">
    <text evidence="9">Catalyzes the NADPH-dependent rearrangement and reduction of 1-deoxy-D-xylulose-5-phosphate (DXP) to 2-C-methyl-D-erythritol 4-phosphate (MEP).</text>
</comment>
<evidence type="ECO:0000313" key="13">
    <source>
        <dbReference type="EMBL" id="RKD34764.1"/>
    </source>
</evidence>
<evidence type="ECO:0000256" key="5">
    <source>
        <dbReference type="ARBA" id="ARBA00023002"/>
    </source>
</evidence>
<feature type="binding site" evidence="9">
    <location>
        <position position="148"/>
    </location>
    <ligand>
        <name>Mn(2+)</name>
        <dbReference type="ChEBI" id="CHEBI:29035"/>
    </ligand>
</feature>
<dbReference type="NCBIfam" id="NF009114">
    <property type="entry name" value="PRK12464.1"/>
    <property type="match status" value="1"/>
</dbReference>
<feature type="binding site" evidence="9">
    <location>
        <position position="197"/>
    </location>
    <ligand>
        <name>1-deoxy-D-xylulose 5-phosphate</name>
        <dbReference type="ChEBI" id="CHEBI:57792"/>
    </ligand>
</feature>
<evidence type="ECO:0000259" key="10">
    <source>
        <dbReference type="Pfam" id="PF02670"/>
    </source>
</evidence>
<dbReference type="Gene3D" id="3.40.50.720">
    <property type="entry name" value="NAD(P)-binding Rossmann-like Domain"/>
    <property type="match status" value="1"/>
</dbReference>
<name>A0A419TB87_9FIRM</name>
<dbReference type="Proteomes" id="UP000284177">
    <property type="component" value="Unassembled WGS sequence"/>
</dbReference>
<proteinExistence type="inferred from homology"/>
<dbReference type="InterPro" id="IPR026877">
    <property type="entry name" value="DXPR_C"/>
</dbReference>
<dbReference type="HAMAP" id="MF_00183">
    <property type="entry name" value="DXP_reductoisom"/>
    <property type="match status" value="1"/>
</dbReference>
<keyword evidence="5 9" id="KW-0560">Oxidoreductase</keyword>
<feature type="binding site" evidence="9">
    <location>
        <position position="38"/>
    </location>
    <ligand>
        <name>NADPH</name>
        <dbReference type="ChEBI" id="CHEBI:57783"/>
    </ligand>
</feature>
<feature type="binding site" evidence="9">
    <location>
        <position position="174"/>
    </location>
    <ligand>
        <name>1-deoxy-D-xylulose 5-phosphate</name>
        <dbReference type="ChEBI" id="CHEBI:57792"/>
    </ligand>
</feature>
<evidence type="ECO:0000256" key="2">
    <source>
        <dbReference type="ARBA" id="ARBA00006825"/>
    </source>
</evidence>
<dbReference type="FunFam" id="3.40.50.720:FF:000045">
    <property type="entry name" value="1-deoxy-D-xylulose 5-phosphate reductoisomerase"/>
    <property type="match status" value="1"/>
</dbReference>
<feature type="binding site" evidence="9">
    <location>
        <position position="215"/>
    </location>
    <ligand>
        <name>1-deoxy-D-xylulose 5-phosphate</name>
        <dbReference type="ChEBI" id="CHEBI:57792"/>
    </ligand>
</feature>
<accession>A0A419TB87</accession>
<evidence type="ECO:0000256" key="8">
    <source>
        <dbReference type="ARBA" id="ARBA00048543"/>
    </source>
</evidence>
<dbReference type="InterPro" id="IPR003821">
    <property type="entry name" value="DXP_reductoisomerase"/>
</dbReference>
<dbReference type="PIRSF" id="PIRSF006205">
    <property type="entry name" value="Dxp_reductismrs"/>
    <property type="match status" value="1"/>
</dbReference>
<dbReference type="Pfam" id="PF13288">
    <property type="entry name" value="DXPR_C"/>
    <property type="match status" value="1"/>
</dbReference>
<dbReference type="EMBL" id="MCIB01000001">
    <property type="protein sequence ID" value="RKD34764.1"/>
    <property type="molecule type" value="Genomic_DNA"/>
</dbReference>
<dbReference type="InterPro" id="IPR013644">
    <property type="entry name" value="DXP_reductoisomerase_C"/>
</dbReference>
<protein>
    <recommendedName>
        <fullName evidence="9">1-deoxy-D-xylulose 5-phosphate reductoisomerase</fullName>
        <shortName evidence="9">DXP reductoisomerase</shortName>
        <ecNumber evidence="9">1.1.1.267</ecNumber>
    </recommendedName>
    <alternativeName>
        <fullName evidence="9">1-deoxyxylulose-5-phosphate reductoisomerase</fullName>
    </alternativeName>
    <alternativeName>
        <fullName evidence="9">2-C-methyl-D-erythritol 4-phosphate synthase</fullName>
    </alternativeName>
</protein>
<evidence type="ECO:0000256" key="7">
    <source>
        <dbReference type="ARBA" id="ARBA00023229"/>
    </source>
</evidence>
<comment type="cofactor">
    <cofactor evidence="9">
        <name>Mg(2+)</name>
        <dbReference type="ChEBI" id="CHEBI:18420"/>
    </cofactor>
    <cofactor evidence="9">
        <name>Mn(2+)</name>
        <dbReference type="ChEBI" id="CHEBI:29035"/>
    </cofactor>
</comment>
<comment type="similarity">
    <text evidence="2 9">Belongs to the DXR family.</text>
</comment>
<evidence type="ECO:0000313" key="14">
    <source>
        <dbReference type="Proteomes" id="UP000284177"/>
    </source>
</evidence>
<reference evidence="13 14" key="1">
    <citation type="submission" date="2016-08" db="EMBL/GenBank/DDBJ databases">
        <title>Novel Firmicutes and Novel Genomes.</title>
        <authorList>
            <person name="Poppleton D.I."/>
            <person name="Gribaldo S."/>
        </authorList>
    </citation>
    <scope>NUCLEOTIDE SEQUENCE [LARGE SCALE GENOMIC DNA]</scope>
    <source>
        <strain evidence="13 14">CTT3</strain>
    </source>
</reference>
<feature type="domain" description="1-deoxy-D-xylulose 5-phosphate reductoisomerase N-terminal" evidence="10">
    <location>
        <begin position="5"/>
        <end position="130"/>
    </location>
</feature>
<keyword evidence="3 9" id="KW-0479">Metal-binding</keyword>
<dbReference type="UniPathway" id="UPA00056">
    <property type="reaction ID" value="UER00092"/>
</dbReference>
<dbReference type="SUPFAM" id="SSF69055">
    <property type="entry name" value="1-deoxy-D-xylulose-5-phosphate reductoisomerase, C-terminal domain"/>
    <property type="match status" value="1"/>
</dbReference>
<evidence type="ECO:0000256" key="4">
    <source>
        <dbReference type="ARBA" id="ARBA00022857"/>
    </source>
</evidence>
<gene>
    <name evidence="9" type="primary">dxr</name>
    <name evidence="13" type="ORF">BET03_01155</name>
</gene>
<feature type="binding site" evidence="9">
    <location>
        <position position="37"/>
    </location>
    <ligand>
        <name>NADPH</name>
        <dbReference type="ChEBI" id="CHEBI:57783"/>
    </ligand>
</feature>
<dbReference type="AlphaFoldDB" id="A0A419TB87"/>
<feature type="binding site" evidence="9">
    <location>
        <position position="219"/>
    </location>
    <ligand>
        <name>Mn(2+)</name>
        <dbReference type="ChEBI" id="CHEBI:29035"/>
    </ligand>
</feature>
<comment type="catalytic activity">
    <reaction evidence="8">
        <text>2-C-methyl-D-erythritol 4-phosphate + NADP(+) = 1-deoxy-D-xylulose 5-phosphate + NADPH + H(+)</text>
        <dbReference type="Rhea" id="RHEA:13717"/>
        <dbReference type="ChEBI" id="CHEBI:15378"/>
        <dbReference type="ChEBI" id="CHEBI:57783"/>
        <dbReference type="ChEBI" id="CHEBI:57792"/>
        <dbReference type="ChEBI" id="CHEBI:58262"/>
        <dbReference type="ChEBI" id="CHEBI:58349"/>
        <dbReference type="EC" id="1.1.1.267"/>
    </reaction>
    <physiologicalReaction direction="right-to-left" evidence="8">
        <dbReference type="Rhea" id="RHEA:13719"/>
    </physiologicalReaction>
</comment>
<dbReference type="EC" id="1.1.1.267" evidence="9"/>
<keyword evidence="6 9" id="KW-0464">Manganese</keyword>
<feature type="binding site" evidence="9">
    <location>
        <position position="216"/>
    </location>
    <ligand>
        <name>1-deoxy-D-xylulose 5-phosphate</name>
        <dbReference type="ChEBI" id="CHEBI:57792"/>
    </ligand>
</feature>
<evidence type="ECO:0000256" key="1">
    <source>
        <dbReference type="ARBA" id="ARBA00005094"/>
    </source>
</evidence>
<feature type="binding site" evidence="9">
    <location>
        <position position="150"/>
    </location>
    <ligand>
        <name>1-deoxy-D-xylulose 5-phosphate</name>
        <dbReference type="ChEBI" id="CHEBI:57792"/>
    </ligand>
</feature>
<dbReference type="InterPro" id="IPR013512">
    <property type="entry name" value="DXP_reductoisomerase_N"/>
</dbReference>
<feature type="binding site" evidence="9">
    <location>
        <position position="11"/>
    </location>
    <ligand>
        <name>NADPH</name>
        <dbReference type="ChEBI" id="CHEBI:57783"/>
    </ligand>
</feature>
<evidence type="ECO:0000256" key="3">
    <source>
        <dbReference type="ARBA" id="ARBA00022723"/>
    </source>
</evidence>
<dbReference type="GO" id="GO:0030604">
    <property type="term" value="F:1-deoxy-D-xylulose-5-phosphate reductoisomerase activity"/>
    <property type="evidence" value="ECO:0007669"/>
    <property type="project" value="UniProtKB-UniRule"/>
</dbReference>
<feature type="binding site" evidence="9">
    <location>
        <position position="12"/>
    </location>
    <ligand>
        <name>NADPH</name>
        <dbReference type="ChEBI" id="CHEBI:57783"/>
    </ligand>
</feature>
<feature type="binding site" evidence="9">
    <location>
        <position position="210"/>
    </location>
    <ligand>
        <name>1-deoxy-D-xylulose 5-phosphate</name>
        <dbReference type="ChEBI" id="CHEBI:57792"/>
    </ligand>
</feature>
<comment type="caution">
    <text evidence="13">The sequence shown here is derived from an EMBL/GenBank/DDBJ whole genome shotgun (WGS) entry which is preliminary data.</text>
</comment>
<dbReference type="InterPro" id="IPR036169">
    <property type="entry name" value="DXPR_C_sf"/>
</dbReference>
<organism evidence="13 14">
    <name type="scientific">Thermohalobacter berrensis</name>
    <dbReference type="NCBI Taxonomy" id="99594"/>
    <lineage>
        <taxon>Bacteria</taxon>
        <taxon>Bacillati</taxon>
        <taxon>Bacillota</taxon>
        <taxon>Tissierellia</taxon>
        <taxon>Tissierellales</taxon>
        <taxon>Thermohalobacteraceae</taxon>
        <taxon>Thermohalobacter</taxon>
    </lineage>
</organism>
<dbReference type="GO" id="GO:0070402">
    <property type="term" value="F:NADPH binding"/>
    <property type="evidence" value="ECO:0007669"/>
    <property type="project" value="InterPro"/>
</dbReference>
<feature type="domain" description="1-deoxy-D-xylulose 5-phosphate reductoisomerase C-terminal" evidence="11">
    <location>
        <begin position="144"/>
        <end position="227"/>
    </location>
</feature>
<feature type="binding site" evidence="9">
    <location>
        <position position="124"/>
    </location>
    <ligand>
        <name>NADPH</name>
        <dbReference type="ChEBI" id="CHEBI:57783"/>
    </ligand>
</feature>
<dbReference type="NCBIfam" id="TIGR00243">
    <property type="entry name" value="Dxr"/>
    <property type="match status" value="1"/>
</dbReference>
<keyword evidence="4 9" id="KW-0521">NADP</keyword>
<feature type="binding site" evidence="9">
    <location>
        <position position="14"/>
    </location>
    <ligand>
        <name>NADPH</name>
        <dbReference type="ChEBI" id="CHEBI:57783"/>
    </ligand>
</feature>
<evidence type="ECO:0000259" key="12">
    <source>
        <dbReference type="Pfam" id="PF13288"/>
    </source>
</evidence>
<feature type="binding site" evidence="9">
    <location>
        <position position="150"/>
    </location>
    <ligand>
        <name>Mn(2+)</name>
        <dbReference type="ChEBI" id="CHEBI:29035"/>
    </ligand>
</feature>
<dbReference type="InterPro" id="IPR036291">
    <property type="entry name" value="NAD(P)-bd_dom_sf"/>
</dbReference>
<dbReference type="PANTHER" id="PTHR30525:SF0">
    <property type="entry name" value="1-DEOXY-D-XYLULOSE 5-PHOSPHATE REDUCTOISOMERASE, CHLOROPLASTIC"/>
    <property type="match status" value="1"/>
</dbReference>
<keyword evidence="13" id="KW-0413">Isomerase</keyword>
<evidence type="ECO:0000256" key="9">
    <source>
        <dbReference type="HAMAP-Rule" id="MF_00183"/>
    </source>
</evidence>
<feature type="binding site" evidence="9">
    <location>
        <position position="219"/>
    </location>
    <ligand>
        <name>1-deoxy-D-xylulose 5-phosphate</name>
        <dbReference type="ChEBI" id="CHEBI:57792"/>
    </ligand>
</feature>
<dbReference type="SUPFAM" id="SSF55347">
    <property type="entry name" value="Glyceraldehyde-3-phosphate dehydrogenase-like, C-terminal domain"/>
    <property type="match status" value="1"/>
</dbReference>
<keyword evidence="7 9" id="KW-0414">Isoprene biosynthesis</keyword>
<dbReference type="GO" id="GO:0051484">
    <property type="term" value="P:isopentenyl diphosphate biosynthetic process, methylerythritol 4-phosphate pathway involved in terpenoid biosynthetic process"/>
    <property type="evidence" value="ECO:0007669"/>
    <property type="project" value="UniProtKB-ARBA"/>
</dbReference>
<evidence type="ECO:0000256" key="6">
    <source>
        <dbReference type="ARBA" id="ARBA00023211"/>
    </source>
</evidence>
<comment type="caution">
    <text evidence="9">Lacks conserved residue(s) required for the propagation of feature annotation.</text>
</comment>
<feature type="binding site" evidence="9">
    <location>
        <position position="122"/>
    </location>
    <ligand>
        <name>NADPH</name>
        <dbReference type="ChEBI" id="CHEBI:57783"/>
    </ligand>
</feature>
<dbReference type="Pfam" id="PF02670">
    <property type="entry name" value="DXP_reductoisom"/>
    <property type="match status" value="1"/>
</dbReference>
<dbReference type="GO" id="GO:0030145">
    <property type="term" value="F:manganese ion binding"/>
    <property type="evidence" value="ECO:0007669"/>
    <property type="project" value="TreeGrafter"/>
</dbReference>
<dbReference type="PANTHER" id="PTHR30525">
    <property type="entry name" value="1-DEOXY-D-XYLULOSE 5-PHOSPHATE REDUCTOISOMERASE"/>
    <property type="match status" value="1"/>
</dbReference>
<dbReference type="SUPFAM" id="SSF51735">
    <property type="entry name" value="NAD(P)-binding Rossmann-fold domains"/>
    <property type="match status" value="1"/>
</dbReference>
<feature type="binding site" evidence="9">
    <location>
        <position position="123"/>
    </location>
    <ligand>
        <name>1-deoxy-D-xylulose 5-phosphate</name>
        <dbReference type="ChEBI" id="CHEBI:57792"/>
    </ligand>
</feature>
<comment type="pathway">
    <text evidence="1 9">Isoprenoid biosynthesis; isopentenyl diphosphate biosynthesis via DXP pathway; isopentenyl diphosphate from 1-deoxy-D-xylulose 5-phosphate: step 1/6.</text>
</comment>
<dbReference type="GO" id="GO:0016853">
    <property type="term" value="F:isomerase activity"/>
    <property type="evidence" value="ECO:0007669"/>
    <property type="project" value="UniProtKB-KW"/>
</dbReference>
<evidence type="ECO:0000259" key="11">
    <source>
        <dbReference type="Pfam" id="PF08436"/>
    </source>
</evidence>
<feature type="binding site" evidence="9">
    <location>
        <position position="149"/>
    </location>
    <ligand>
        <name>1-deoxy-D-xylulose 5-phosphate</name>
        <dbReference type="ChEBI" id="CHEBI:57792"/>
    </ligand>
</feature>
<feature type="binding site" evidence="9">
    <location>
        <position position="13"/>
    </location>
    <ligand>
        <name>NADPH</name>
        <dbReference type="ChEBI" id="CHEBI:57783"/>
    </ligand>
</feature>
<feature type="domain" description="DXP reductoisomerase C-terminal" evidence="12">
    <location>
        <begin position="259"/>
        <end position="375"/>
    </location>
</feature>
<keyword evidence="9" id="KW-0460">Magnesium</keyword>
<sequence length="383" mass="42506">MLKRVSILGSTGSIGTQALDVIEKNPEFNVVALSANRNIELLEEQALKFKPRVVAVYNKNKAKILKDKLKMYDIKVVSGLDGLIEVATQSSADILLTSVVGMIGLIPTLEGIKAGKTIALANKETLVTAGKLVMDEVKKHNVHIIPVDSEHSAIFQCLNGENYNEISKLILTASGGPFRGKTKEDLKNVTLEEALNHPNWSMGKKITVDSATLMNKGLEVIEAKWIFDVDINDIEVVVHPQSIIHSMVEFVDGSVIAHMGIPDMRIPIQYALTYPKRKTNELKRLNLVEVGKLDFEAPDIDTFPCLKLAFKSIKIGGTMPTVLNAANEVAVNLFLKKEIKFIEIPYIIEEIMNQHKIIENPSLDDILNTDSWARELVKSKFSR</sequence>
<keyword evidence="14" id="KW-1185">Reference proteome</keyword>
<dbReference type="Pfam" id="PF08436">
    <property type="entry name" value="DXP_redisom_C"/>
    <property type="match status" value="1"/>
</dbReference>
<feature type="binding site" evidence="9">
    <location>
        <position position="203"/>
    </location>
    <ligand>
        <name>NADPH</name>
        <dbReference type="ChEBI" id="CHEBI:57783"/>
    </ligand>
</feature>